<organism evidence="2 3">
    <name type="scientific">Pseudoalteromonas luteoviolacea</name>
    <dbReference type="NCBI Taxonomy" id="43657"/>
    <lineage>
        <taxon>Bacteria</taxon>
        <taxon>Pseudomonadati</taxon>
        <taxon>Pseudomonadota</taxon>
        <taxon>Gammaproteobacteria</taxon>
        <taxon>Alteromonadales</taxon>
        <taxon>Pseudoalteromonadaceae</taxon>
        <taxon>Pseudoalteromonas</taxon>
    </lineage>
</organism>
<keyword evidence="1" id="KW-1133">Transmembrane helix</keyword>
<proteinExistence type="predicted"/>
<keyword evidence="1" id="KW-0472">Membrane</keyword>
<gene>
    <name evidence="2" type="ORF">A7985_25305</name>
</gene>
<evidence type="ECO:0000313" key="3">
    <source>
        <dbReference type="Proteomes" id="UP000093366"/>
    </source>
</evidence>
<keyword evidence="1" id="KW-0812">Transmembrane</keyword>
<name>A0A1C0TIL1_9GAMM</name>
<dbReference type="OrthoDB" id="9897985at2"/>
<accession>A0A1C0TIL1</accession>
<reference evidence="3" key="1">
    <citation type="submission" date="2016-07" db="EMBL/GenBank/DDBJ databases">
        <authorList>
            <person name="Florea S."/>
            <person name="Webb J.S."/>
            <person name="Jaromczyk J."/>
            <person name="Schardl C.L."/>
        </authorList>
    </citation>
    <scope>NUCLEOTIDE SEQUENCE [LARGE SCALE GENOMIC DNA]</scope>
    <source>
        <strain evidence="3">IPB1</strain>
    </source>
</reference>
<protein>
    <submittedName>
        <fullName evidence="2">Uncharacterized protein</fullName>
    </submittedName>
</protein>
<evidence type="ECO:0000256" key="1">
    <source>
        <dbReference type="SAM" id="Phobius"/>
    </source>
</evidence>
<evidence type="ECO:0000313" key="2">
    <source>
        <dbReference type="EMBL" id="OCQ17891.1"/>
    </source>
</evidence>
<dbReference type="RefSeq" id="WP_065793149.1">
    <property type="nucleotide sequence ID" value="NZ_MAUJ01000030.1"/>
</dbReference>
<sequence length="76" mass="8574">MTPYPKPQQFAGAFLFLVTFRRFFGLAYLTCVVASIDFLVQVECYIHMYIAVYVTNGVTLLLPHGRLAATTLVNQI</sequence>
<dbReference type="Proteomes" id="UP000093366">
    <property type="component" value="Unassembled WGS sequence"/>
</dbReference>
<dbReference type="EMBL" id="MAUJ01000030">
    <property type="protein sequence ID" value="OCQ17891.1"/>
    <property type="molecule type" value="Genomic_DNA"/>
</dbReference>
<feature type="transmembrane region" description="Helical" evidence="1">
    <location>
        <begin position="20"/>
        <end position="40"/>
    </location>
</feature>
<comment type="caution">
    <text evidence="2">The sequence shown here is derived from an EMBL/GenBank/DDBJ whole genome shotgun (WGS) entry which is preliminary data.</text>
</comment>
<dbReference type="AlphaFoldDB" id="A0A1C0TIL1"/>